<dbReference type="PROSITE" id="PS00211">
    <property type="entry name" value="ABC_TRANSPORTER_1"/>
    <property type="match status" value="1"/>
</dbReference>
<accession>A0ABU6G4X4</accession>
<sequence>MTKTILDVVNMNKDFQVKSKTSLFRKPTPVRVLNNISFELMAGETLSIVGESGCGKTTLGRCIVRGMNASSGDVIYHTEDGQSIDFLKLKGKKSKQFRKDIQMIFQDPYSSLSPRMSVFDIISEPLTANFKLKKSEIEEKVMEIAEKTGLNVGYLKRYPHAFSGGQRQRIAIARALITQPRLIVCDEAVSALDVSIQAQIINLLKDLQEQFQITYIFISHDLSIVQNISDRVAVMHLGRIVELATTDSLFSQPRHPYTEALMSAVPQPDPELKKNRIILEGEVPNPANPPSGCHFHPRCAYRTDKCIEEVPQLREVGHNHFTACHYAEELNLRGAENETASGI</sequence>
<evidence type="ECO:0000313" key="7">
    <source>
        <dbReference type="Proteomes" id="UP001338137"/>
    </source>
</evidence>
<dbReference type="PANTHER" id="PTHR43776">
    <property type="entry name" value="TRANSPORT ATP-BINDING PROTEIN"/>
    <property type="match status" value="1"/>
</dbReference>
<evidence type="ECO:0000259" key="5">
    <source>
        <dbReference type="PROSITE" id="PS50893"/>
    </source>
</evidence>
<gene>
    <name evidence="6" type="ORF">P4I72_14365</name>
</gene>
<proteinExistence type="inferred from homology"/>
<dbReference type="InterPro" id="IPR050319">
    <property type="entry name" value="ABC_transp_ATP-bind"/>
</dbReference>
<feature type="domain" description="ABC transporter" evidence="5">
    <location>
        <begin position="17"/>
        <end position="262"/>
    </location>
</feature>
<keyword evidence="4 6" id="KW-0067">ATP-binding</keyword>
<dbReference type="PANTHER" id="PTHR43776:SF7">
    <property type="entry name" value="D,D-DIPEPTIDE TRANSPORT ATP-BINDING PROTEIN DDPF-RELATED"/>
    <property type="match status" value="1"/>
</dbReference>
<name>A0ABU6G4X4_9BACL</name>
<keyword evidence="7" id="KW-1185">Reference proteome</keyword>
<dbReference type="Pfam" id="PF00005">
    <property type="entry name" value="ABC_tran"/>
    <property type="match status" value="1"/>
</dbReference>
<dbReference type="InterPro" id="IPR003593">
    <property type="entry name" value="AAA+_ATPase"/>
</dbReference>
<dbReference type="InterPro" id="IPR003439">
    <property type="entry name" value="ABC_transporter-like_ATP-bd"/>
</dbReference>
<dbReference type="EMBL" id="JARLKY010000031">
    <property type="protein sequence ID" value="MEC0228312.1"/>
    <property type="molecule type" value="Genomic_DNA"/>
</dbReference>
<dbReference type="Proteomes" id="UP001338137">
    <property type="component" value="Unassembled WGS sequence"/>
</dbReference>
<keyword evidence="2" id="KW-0813">Transport</keyword>
<comment type="caution">
    <text evidence="6">The sequence shown here is derived from an EMBL/GenBank/DDBJ whole genome shotgun (WGS) entry which is preliminary data.</text>
</comment>
<evidence type="ECO:0000256" key="3">
    <source>
        <dbReference type="ARBA" id="ARBA00022741"/>
    </source>
</evidence>
<dbReference type="NCBIfam" id="TIGR01727">
    <property type="entry name" value="oligo_HPY"/>
    <property type="match status" value="1"/>
</dbReference>
<evidence type="ECO:0000256" key="2">
    <source>
        <dbReference type="ARBA" id="ARBA00022448"/>
    </source>
</evidence>
<evidence type="ECO:0000256" key="4">
    <source>
        <dbReference type="ARBA" id="ARBA00022840"/>
    </source>
</evidence>
<dbReference type="CDD" id="cd03257">
    <property type="entry name" value="ABC_NikE_OppD_transporters"/>
    <property type="match status" value="1"/>
</dbReference>
<dbReference type="InterPro" id="IPR013563">
    <property type="entry name" value="Oligopep_ABC_C"/>
</dbReference>
<comment type="similarity">
    <text evidence="1">Belongs to the ABC transporter superfamily.</text>
</comment>
<dbReference type="InterPro" id="IPR017871">
    <property type="entry name" value="ABC_transporter-like_CS"/>
</dbReference>
<organism evidence="6 7">
    <name type="scientific">Paenibacillus alba</name>
    <dbReference type="NCBI Taxonomy" id="1197127"/>
    <lineage>
        <taxon>Bacteria</taxon>
        <taxon>Bacillati</taxon>
        <taxon>Bacillota</taxon>
        <taxon>Bacilli</taxon>
        <taxon>Bacillales</taxon>
        <taxon>Paenibacillaceae</taxon>
        <taxon>Paenibacillus</taxon>
    </lineage>
</organism>
<dbReference type="InterPro" id="IPR027417">
    <property type="entry name" value="P-loop_NTPase"/>
</dbReference>
<keyword evidence="3" id="KW-0547">Nucleotide-binding</keyword>
<dbReference type="SMART" id="SM00382">
    <property type="entry name" value="AAA"/>
    <property type="match status" value="1"/>
</dbReference>
<dbReference type="SUPFAM" id="SSF52540">
    <property type="entry name" value="P-loop containing nucleoside triphosphate hydrolases"/>
    <property type="match status" value="1"/>
</dbReference>
<dbReference type="PROSITE" id="PS50893">
    <property type="entry name" value="ABC_TRANSPORTER_2"/>
    <property type="match status" value="1"/>
</dbReference>
<evidence type="ECO:0000313" key="6">
    <source>
        <dbReference type="EMBL" id="MEC0228312.1"/>
    </source>
</evidence>
<dbReference type="GO" id="GO:0005524">
    <property type="term" value="F:ATP binding"/>
    <property type="evidence" value="ECO:0007669"/>
    <property type="project" value="UniProtKB-KW"/>
</dbReference>
<dbReference type="RefSeq" id="WP_326072570.1">
    <property type="nucleotide sequence ID" value="NZ_JARLKY010000031.1"/>
</dbReference>
<reference evidence="6 7" key="1">
    <citation type="submission" date="2023-03" db="EMBL/GenBank/DDBJ databases">
        <title>Bacillus Genome Sequencing.</title>
        <authorList>
            <person name="Dunlap C."/>
        </authorList>
    </citation>
    <scope>NUCLEOTIDE SEQUENCE [LARGE SCALE GENOMIC DNA]</scope>
    <source>
        <strain evidence="6 7">BD-533</strain>
    </source>
</reference>
<evidence type="ECO:0000256" key="1">
    <source>
        <dbReference type="ARBA" id="ARBA00005417"/>
    </source>
</evidence>
<dbReference type="Pfam" id="PF08352">
    <property type="entry name" value="oligo_HPY"/>
    <property type="match status" value="1"/>
</dbReference>
<protein>
    <submittedName>
        <fullName evidence="6">ATP-binding cassette domain-containing protein</fullName>
    </submittedName>
</protein>
<dbReference type="Gene3D" id="3.40.50.300">
    <property type="entry name" value="P-loop containing nucleotide triphosphate hydrolases"/>
    <property type="match status" value="1"/>
</dbReference>